<organism evidence="1 2">
    <name type="scientific">Vitis vinifera</name>
    <name type="common">Grape</name>
    <dbReference type="NCBI Taxonomy" id="29760"/>
    <lineage>
        <taxon>Eukaryota</taxon>
        <taxon>Viridiplantae</taxon>
        <taxon>Streptophyta</taxon>
        <taxon>Embryophyta</taxon>
        <taxon>Tracheophyta</taxon>
        <taxon>Spermatophyta</taxon>
        <taxon>Magnoliopsida</taxon>
        <taxon>eudicotyledons</taxon>
        <taxon>Gunneridae</taxon>
        <taxon>Pentapetalae</taxon>
        <taxon>rosids</taxon>
        <taxon>Vitales</taxon>
        <taxon>Vitaceae</taxon>
        <taxon>Viteae</taxon>
        <taxon>Vitis</taxon>
    </lineage>
</organism>
<sequence>MQFHQYRAPHWPRPVRQFTQLGMPLSRAFQRLVEGGLNALLPPRPPLQPTPPGFKTDLHYAYHQRAGHDTNNPLPTQDTRVVPPPPGGIHLIEHTEGDVPKPFRLALDEIPGWPAVSPVYLQHVPPLTPFILFQEGYGPAHRDVQIVTWSGRVEHPPPIDRPFASIVAREEIQREYDEILSQLHTTPQSIVSLARQRLIRLMDSYALALMQIGNLKIDSSRWGCNYGDACFPNRVVRVLHKVRTTKVLCKCCANFAQGSHNQGVVRISHNQGVVRISHKPGAVVFRRPYLPYFSSKSYTVLRIQSSFNLLLGHPWIHEASSIPFSLHQKISHSEDDLHLIRFTFDEVQVVSLEDDSRDMVPMSFDQYSSTLEFLYAAPHGPRSTLDMFGAFMLEIDDDDSVTVVTPDVITVEEASDSVNPPLSFDTL</sequence>
<protein>
    <submittedName>
        <fullName evidence="1">Uncharacterized protein</fullName>
    </submittedName>
</protein>
<evidence type="ECO:0000313" key="2">
    <source>
        <dbReference type="Proteomes" id="UP000288805"/>
    </source>
</evidence>
<name>A0A438FGL9_VITVI</name>
<reference evidence="1 2" key="1">
    <citation type="journal article" date="2018" name="PLoS Genet.">
        <title>Population sequencing reveals clonal diversity and ancestral inbreeding in the grapevine cultivar Chardonnay.</title>
        <authorList>
            <person name="Roach M.J."/>
            <person name="Johnson D.L."/>
            <person name="Bohlmann J."/>
            <person name="van Vuuren H.J."/>
            <person name="Jones S.J."/>
            <person name="Pretorius I.S."/>
            <person name="Schmidt S.A."/>
            <person name="Borneman A.R."/>
        </authorList>
    </citation>
    <scope>NUCLEOTIDE SEQUENCE [LARGE SCALE GENOMIC DNA]</scope>
    <source>
        <strain evidence="2">cv. Chardonnay</strain>
        <tissue evidence="1">Leaf</tissue>
    </source>
</reference>
<dbReference type="AlphaFoldDB" id="A0A438FGL9"/>
<evidence type="ECO:0000313" key="1">
    <source>
        <dbReference type="EMBL" id="RVW59108.1"/>
    </source>
</evidence>
<proteinExistence type="predicted"/>
<dbReference type="Proteomes" id="UP000288805">
    <property type="component" value="Unassembled WGS sequence"/>
</dbReference>
<accession>A0A438FGL9</accession>
<gene>
    <name evidence="1" type="ORF">CK203_104558</name>
</gene>
<comment type="caution">
    <text evidence="1">The sequence shown here is derived from an EMBL/GenBank/DDBJ whole genome shotgun (WGS) entry which is preliminary data.</text>
</comment>
<dbReference type="EMBL" id="QGNW01000907">
    <property type="protein sequence ID" value="RVW59108.1"/>
    <property type="molecule type" value="Genomic_DNA"/>
</dbReference>